<proteinExistence type="predicted"/>
<gene>
    <name evidence="2" type="ORF">SM0020_23142</name>
</gene>
<accession>H0G566</accession>
<protein>
    <submittedName>
        <fullName evidence="2">Uncharacterized protein</fullName>
    </submittedName>
</protein>
<dbReference type="EMBL" id="AGVV01000056">
    <property type="protein sequence ID" value="EHK75579.1"/>
    <property type="molecule type" value="Genomic_DNA"/>
</dbReference>
<evidence type="ECO:0000256" key="1">
    <source>
        <dbReference type="SAM" id="MobiDB-lite"/>
    </source>
</evidence>
<dbReference type="AlphaFoldDB" id="H0G566"/>
<sequence>MPAWVPEQATTQRAGDAPAEKLAAKAGSRFMVTRMQAERDCSGLAAIRRRDARATFEGHAAQGGRFGREDAGQARNLSSG</sequence>
<evidence type="ECO:0000313" key="3">
    <source>
        <dbReference type="Proteomes" id="UP000004038"/>
    </source>
</evidence>
<name>H0G566_RHIML</name>
<evidence type="ECO:0000313" key="2">
    <source>
        <dbReference type="EMBL" id="EHK75579.1"/>
    </source>
</evidence>
<reference evidence="2 3" key="1">
    <citation type="journal article" date="2012" name="J. Bacteriol.">
        <title>Draft Genome Sequence of Sinorhizobium meliloti CCNWSX0020, a Nitrogen-Fixing Symbiont with Copper Tolerance Capability Isolated from Lead-Zinc Mine Tailings.</title>
        <authorList>
            <person name="Li Z."/>
            <person name="Ma Z."/>
            <person name="Hao X."/>
            <person name="Wei G."/>
        </authorList>
    </citation>
    <scope>NUCLEOTIDE SEQUENCE [LARGE SCALE GENOMIC DNA]</scope>
    <source>
        <strain evidence="2 3">CCNWSX0020</strain>
    </source>
</reference>
<feature type="region of interest" description="Disordered" evidence="1">
    <location>
        <begin position="58"/>
        <end position="80"/>
    </location>
</feature>
<dbReference type="Proteomes" id="UP000004038">
    <property type="component" value="Unassembled WGS sequence"/>
</dbReference>
<organism evidence="2 3">
    <name type="scientific">Sinorhizobium meliloti CCNWSX0020</name>
    <dbReference type="NCBI Taxonomy" id="1107881"/>
    <lineage>
        <taxon>Bacteria</taxon>
        <taxon>Pseudomonadati</taxon>
        <taxon>Pseudomonadota</taxon>
        <taxon>Alphaproteobacteria</taxon>
        <taxon>Hyphomicrobiales</taxon>
        <taxon>Rhizobiaceae</taxon>
        <taxon>Sinorhizobium/Ensifer group</taxon>
        <taxon>Sinorhizobium</taxon>
    </lineage>
</organism>